<reference evidence="1 2" key="1">
    <citation type="submission" date="2016-01" db="EMBL/GenBank/DDBJ databases">
        <title>Draft sequences of Acinetobacter baumannii isolates from wounded military personnel.</title>
        <authorList>
            <person name="Arivett B.A."/>
            <person name="Fiester S.E."/>
            <person name="Ream D.C."/>
            <person name="Actis L.A."/>
        </authorList>
    </citation>
    <scope>NUCLEOTIDE SEQUENCE [LARGE SCALE GENOMIC DNA]</scope>
    <source>
        <strain evidence="1 2">AB2828</strain>
    </source>
</reference>
<dbReference type="AlphaFoldDB" id="A0AAJ0QSZ4"/>
<sequence length="207" mass="24782">MKNRIGWSWRSWGFHAYRPRGWYRVSTPIGSLGIDHHRPVTKSWISRGRCKEWDLRIPVTKDWQIHLSTPGKDYLTLVEGPDYLRNLNWILDEFDSSFNDLATASLRYHLEYSVCDNEDQRERYEDIIARLNEPCPKYTEEEEVILHPPGRERGDDFELRGDGAVIFKSSPERRDVYAAYRQREEEWLARVDQARHDFVDIMRHLWS</sequence>
<dbReference type="Proteomes" id="UP000076296">
    <property type="component" value="Unassembled WGS sequence"/>
</dbReference>
<accession>A0AAJ0QSZ4</accession>
<evidence type="ECO:0000313" key="1">
    <source>
        <dbReference type="EMBL" id="KZA06312.1"/>
    </source>
</evidence>
<gene>
    <name evidence="1" type="ORF">LV35_04265</name>
</gene>
<proteinExistence type="predicted"/>
<evidence type="ECO:0000313" key="2">
    <source>
        <dbReference type="Proteomes" id="UP000076296"/>
    </source>
</evidence>
<name>A0AAJ0QSZ4_ACIBA</name>
<organism evidence="1 2">
    <name type="scientific">Acinetobacter baumannii</name>
    <dbReference type="NCBI Taxonomy" id="470"/>
    <lineage>
        <taxon>Bacteria</taxon>
        <taxon>Pseudomonadati</taxon>
        <taxon>Pseudomonadota</taxon>
        <taxon>Gammaproteobacteria</taxon>
        <taxon>Moraxellales</taxon>
        <taxon>Moraxellaceae</taxon>
        <taxon>Acinetobacter</taxon>
        <taxon>Acinetobacter calcoaceticus/baumannii complex</taxon>
    </lineage>
</organism>
<dbReference type="EMBL" id="LRDT01000103">
    <property type="protein sequence ID" value="KZA06312.1"/>
    <property type="molecule type" value="Genomic_DNA"/>
</dbReference>
<protein>
    <submittedName>
        <fullName evidence="1">Uncharacterized protein</fullName>
    </submittedName>
</protein>
<comment type="caution">
    <text evidence="1">The sequence shown here is derived from an EMBL/GenBank/DDBJ whole genome shotgun (WGS) entry which is preliminary data.</text>
</comment>
<dbReference type="RefSeq" id="WP_153992729.1">
    <property type="nucleotide sequence ID" value="NZ_LRDT01000103.1"/>
</dbReference>